<dbReference type="Proteomes" id="UP001519460">
    <property type="component" value="Unassembled WGS sequence"/>
</dbReference>
<name>A0ABD0M853_9CAEN</name>
<dbReference type="AlphaFoldDB" id="A0ABD0M853"/>
<reference evidence="1 2" key="1">
    <citation type="journal article" date="2023" name="Sci. Data">
        <title>Genome assembly of the Korean intertidal mud-creeper Batillaria attramentaria.</title>
        <authorList>
            <person name="Patra A.K."/>
            <person name="Ho P.T."/>
            <person name="Jun S."/>
            <person name="Lee S.J."/>
            <person name="Kim Y."/>
            <person name="Won Y.J."/>
        </authorList>
    </citation>
    <scope>NUCLEOTIDE SEQUENCE [LARGE SCALE GENOMIC DNA]</scope>
    <source>
        <strain evidence="1">Wonlab-2016</strain>
    </source>
</reference>
<organism evidence="1 2">
    <name type="scientific">Batillaria attramentaria</name>
    <dbReference type="NCBI Taxonomy" id="370345"/>
    <lineage>
        <taxon>Eukaryota</taxon>
        <taxon>Metazoa</taxon>
        <taxon>Spiralia</taxon>
        <taxon>Lophotrochozoa</taxon>
        <taxon>Mollusca</taxon>
        <taxon>Gastropoda</taxon>
        <taxon>Caenogastropoda</taxon>
        <taxon>Sorbeoconcha</taxon>
        <taxon>Cerithioidea</taxon>
        <taxon>Batillariidae</taxon>
        <taxon>Batillaria</taxon>
    </lineage>
</organism>
<proteinExistence type="predicted"/>
<gene>
    <name evidence="1" type="ORF">BaRGS_00000890</name>
</gene>
<dbReference type="EMBL" id="JACVVK020000003">
    <property type="protein sequence ID" value="KAK7507925.1"/>
    <property type="molecule type" value="Genomic_DNA"/>
</dbReference>
<sequence length="124" mass="13455">MKSLAGRLVCKQNTGCFACTQRLASPLKQADSIDHLSRCLSLLSAWRFLSDRPNRCVYTETCWNLSVMEVNHSVALNANRNLTPAIADIPTDQSAPTAASLHASFVGQGKRGEGRTGVRFSMTG</sequence>
<accession>A0ABD0M853</accession>
<protein>
    <submittedName>
        <fullName evidence="1">Uncharacterized protein</fullName>
    </submittedName>
</protein>
<keyword evidence="2" id="KW-1185">Reference proteome</keyword>
<evidence type="ECO:0000313" key="2">
    <source>
        <dbReference type="Proteomes" id="UP001519460"/>
    </source>
</evidence>
<comment type="caution">
    <text evidence="1">The sequence shown here is derived from an EMBL/GenBank/DDBJ whole genome shotgun (WGS) entry which is preliminary data.</text>
</comment>
<evidence type="ECO:0000313" key="1">
    <source>
        <dbReference type="EMBL" id="KAK7507925.1"/>
    </source>
</evidence>